<keyword evidence="17" id="KW-1185">Reference proteome</keyword>
<dbReference type="SUPFAM" id="SSF52518">
    <property type="entry name" value="Thiamin diphosphate-binding fold (THDP-binding)"/>
    <property type="match status" value="2"/>
</dbReference>
<feature type="binding site" evidence="11">
    <location>
        <begin position="145"/>
        <end position="147"/>
    </location>
    <ligand>
        <name>thiamine diphosphate</name>
        <dbReference type="ChEBI" id="CHEBI:58937"/>
    </ligand>
</feature>
<dbReference type="GO" id="GO:0005634">
    <property type="term" value="C:nucleus"/>
    <property type="evidence" value="ECO:0007669"/>
    <property type="project" value="TreeGrafter"/>
</dbReference>
<evidence type="ECO:0000256" key="12">
    <source>
        <dbReference type="PIRSR" id="PIRSR605478-4"/>
    </source>
</evidence>
<dbReference type="SUPFAM" id="SSF52922">
    <property type="entry name" value="TK C-terminal domain-like"/>
    <property type="match status" value="1"/>
</dbReference>
<evidence type="ECO:0000313" key="17">
    <source>
        <dbReference type="Proteomes" id="UP001182556"/>
    </source>
</evidence>
<feature type="binding site" evidence="11">
    <location>
        <position position="475"/>
    </location>
    <ligand>
        <name>thiamine diphosphate</name>
        <dbReference type="ChEBI" id="CHEBI:58937"/>
    </ligand>
</feature>
<feature type="active site" description="Proton donor" evidence="9">
    <location>
        <position position="447"/>
    </location>
</feature>
<dbReference type="InterPro" id="IPR005478">
    <property type="entry name" value="Transketolase_bac-like"/>
</dbReference>
<dbReference type="GO" id="GO:0006098">
    <property type="term" value="P:pentose-phosphate shunt"/>
    <property type="evidence" value="ECO:0007669"/>
    <property type="project" value="TreeGrafter"/>
</dbReference>
<feature type="binding site" evidence="12">
    <location>
        <position position="218"/>
    </location>
    <ligand>
        <name>Mg(2+)</name>
        <dbReference type="ChEBI" id="CHEBI:18420"/>
    </ligand>
</feature>
<dbReference type="PROSITE" id="PS00801">
    <property type="entry name" value="TRANSKETOLASE_1"/>
    <property type="match status" value="1"/>
</dbReference>
<feature type="binding site" evidence="10">
    <location>
        <position position="507"/>
    </location>
    <ligand>
        <name>substrate</name>
    </ligand>
</feature>
<keyword evidence="5" id="KW-0808">Transferase</keyword>
<feature type="site" description="Important for catalytic activity" evidence="13">
    <location>
        <position position="292"/>
    </location>
</feature>
<dbReference type="CDD" id="cd07033">
    <property type="entry name" value="TPP_PYR_DXS_TK_like"/>
    <property type="match status" value="1"/>
</dbReference>
<evidence type="ECO:0000256" key="8">
    <source>
        <dbReference type="ARBA" id="ARBA00023052"/>
    </source>
</evidence>
<dbReference type="CDD" id="cd02012">
    <property type="entry name" value="TPP_TK"/>
    <property type="match status" value="1"/>
</dbReference>
<name>A0AAD9FNN7_PAPLA</name>
<dbReference type="InterPro" id="IPR033247">
    <property type="entry name" value="Transketolase_fam"/>
</dbReference>
<dbReference type="PANTHER" id="PTHR43522:SF6">
    <property type="entry name" value="TRANSKETOLASE-LIKE PYRIMIDINE-BINDING DOMAIN-CONTAINING PROTEIN-RELATED"/>
    <property type="match status" value="1"/>
</dbReference>
<feature type="site" description="Important for catalytic activity" evidence="13">
    <location>
        <position position="55"/>
    </location>
</feature>
<dbReference type="InterPro" id="IPR049557">
    <property type="entry name" value="Transketolase_CS"/>
</dbReference>
<evidence type="ECO:0000256" key="10">
    <source>
        <dbReference type="PIRSR" id="PIRSR605478-2"/>
    </source>
</evidence>
<dbReference type="Pfam" id="PF02779">
    <property type="entry name" value="Transket_pyr"/>
    <property type="match status" value="1"/>
</dbReference>
<evidence type="ECO:0000259" key="15">
    <source>
        <dbReference type="SMART" id="SM00861"/>
    </source>
</evidence>
<comment type="cofactor">
    <cofactor evidence="11">
        <name>thiamine diphosphate</name>
        <dbReference type="ChEBI" id="CHEBI:58937"/>
    </cofactor>
    <text evidence="11">Binds 1 thiamine pyrophosphate per subunit. During the reaction, the substrate forms a covalent intermediate with the cofactor.</text>
</comment>
<evidence type="ECO:0000313" key="16">
    <source>
        <dbReference type="EMBL" id="KAK1921643.1"/>
    </source>
</evidence>
<sequence length="720" mass="77940">MPDSTTTTLNGHPADALDERPHVPAKAGSKEDEQLVINTIRCLGADLCQQFKGGHPGTVMGAAAIGVALWRYHMRYNPLNPNWAGRDRFVLSAGHACLLQYLFLHFSGYEAWTLDAVKQYHAPIKGNMSAGHPEIEVDGVEVTTGPLGQGIANAVGLAVAGKSLGAHYNKDGYSVIDPTIWCFTGDGCLQEGVGQEAISLAGHWGLDNLVLIYDNNSVTVDGPIDNCFTDDTSAKLRATGWHVIDVEDGSNDLASVVAALGEAKAYKGKPVCVNIRTIIGIGSINQGKGKVHGQALGDDDIAQLKTALGFDPSVKFHIPSKVYEYFEPCKSRGQELEKEWTKLYAKYKEAYPEDEADLARRLRGELKEGWEAKVPAKSQLPTAAQPTRKSSGIMVQALVPEDLSYMVGSADLLESTFVSWDKMTEFQRPDGGLGDFTGRQIRYGIREFAMVAIGNGMAAFQKGAILPIMSTFFMFWLYAAPAARMSALMKLRFIGIATHDSIGIGEDGPTHQPVALSSFYRSLPDLNLVRPCDAEETIGAWLLALRDVDHPSIFALSRQPVPLLPGTSRDGVAKGAYTVLDTKPDAANPDLVLISTGAEVARAVEVAEKLSDLGVRVVSMPCMARFDAQPYEYRRSVIPADQAPVVAIEAWSSFGWARYAHAGLHMHTFGMSAPQQTLFDIFGFGVDEMATKIEAWREGLGGRLPGVGQFEELLLGVASH</sequence>
<keyword evidence="6 12" id="KW-0479">Metal-binding</keyword>
<feature type="binding site" evidence="11">
    <location>
        <position position="187"/>
    </location>
    <ligand>
        <name>thiamine diphosphate</name>
        <dbReference type="ChEBI" id="CHEBI:58937"/>
    </ligand>
</feature>
<feature type="compositionally biased region" description="Basic and acidic residues" evidence="14">
    <location>
        <begin position="15"/>
        <end position="30"/>
    </location>
</feature>
<dbReference type="InterPro" id="IPR020826">
    <property type="entry name" value="Transketolase_BS"/>
</dbReference>
<feature type="binding site" evidence="11">
    <location>
        <position position="292"/>
    </location>
    <ligand>
        <name>thiamine diphosphate</name>
        <dbReference type="ChEBI" id="CHEBI:58937"/>
    </ligand>
</feature>
<feature type="binding site" evidence="12">
    <location>
        <position position="216"/>
    </location>
    <ligand>
        <name>Mg(2+)</name>
        <dbReference type="ChEBI" id="CHEBI:18420"/>
    </ligand>
</feature>
<dbReference type="Gene3D" id="3.40.50.970">
    <property type="match status" value="2"/>
</dbReference>
<accession>A0AAD9FNN7</accession>
<comment type="caution">
    <text evidence="16">The sequence shown here is derived from an EMBL/GenBank/DDBJ whole genome shotgun (WGS) entry which is preliminary data.</text>
</comment>
<feature type="binding site" evidence="10">
    <location>
        <position position="388"/>
    </location>
    <ligand>
        <name>substrate</name>
    </ligand>
</feature>
<feature type="binding site" evidence="11">
    <location>
        <position position="216"/>
    </location>
    <ligand>
        <name>thiamine diphosphate</name>
        <dbReference type="ChEBI" id="CHEBI:58937"/>
    </ligand>
</feature>
<evidence type="ECO:0000256" key="1">
    <source>
        <dbReference type="ARBA" id="ARBA00001941"/>
    </source>
</evidence>
<feature type="binding site" evidence="10">
    <location>
        <position position="292"/>
    </location>
    <ligand>
        <name>substrate</name>
    </ligand>
</feature>
<dbReference type="PANTHER" id="PTHR43522">
    <property type="entry name" value="TRANSKETOLASE"/>
    <property type="match status" value="1"/>
</dbReference>
<dbReference type="InterPro" id="IPR005474">
    <property type="entry name" value="Transketolase_N"/>
</dbReference>
<dbReference type="InterPro" id="IPR005475">
    <property type="entry name" value="Transketolase-like_Pyr-bd"/>
</dbReference>
<dbReference type="GO" id="GO:0005829">
    <property type="term" value="C:cytosol"/>
    <property type="evidence" value="ECO:0007669"/>
    <property type="project" value="TreeGrafter"/>
</dbReference>
<dbReference type="EC" id="2.2.1.1" evidence="4"/>
<protein>
    <recommendedName>
        <fullName evidence="4">transketolase</fullName>
        <ecNumber evidence="4">2.2.1.1</ecNumber>
    </recommendedName>
</protein>
<dbReference type="EMBL" id="JAODAN010000010">
    <property type="protein sequence ID" value="KAK1921643.1"/>
    <property type="molecule type" value="Genomic_DNA"/>
</dbReference>
<feature type="binding site" evidence="10">
    <location>
        <position position="511"/>
    </location>
    <ligand>
        <name>substrate</name>
    </ligand>
</feature>
<evidence type="ECO:0000256" key="6">
    <source>
        <dbReference type="ARBA" id="ARBA00022723"/>
    </source>
</evidence>
<dbReference type="Gene3D" id="3.40.50.920">
    <property type="match status" value="1"/>
</dbReference>
<evidence type="ECO:0000256" key="7">
    <source>
        <dbReference type="ARBA" id="ARBA00022842"/>
    </source>
</evidence>
<evidence type="ECO:0000256" key="13">
    <source>
        <dbReference type="PIRSR" id="PIRSR605478-5"/>
    </source>
</evidence>
<comment type="cofactor">
    <cofactor evidence="1">
        <name>Co(2+)</name>
        <dbReference type="ChEBI" id="CHEBI:48828"/>
    </cofactor>
</comment>
<dbReference type="SMART" id="SM00861">
    <property type="entry name" value="Transket_pyr"/>
    <property type="match status" value="1"/>
</dbReference>
<organism evidence="16 17">
    <name type="scientific">Papiliotrema laurentii</name>
    <name type="common">Cryptococcus laurentii</name>
    <dbReference type="NCBI Taxonomy" id="5418"/>
    <lineage>
        <taxon>Eukaryota</taxon>
        <taxon>Fungi</taxon>
        <taxon>Dikarya</taxon>
        <taxon>Basidiomycota</taxon>
        <taxon>Agaricomycotina</taxon>
        <taxon>Tremellomycetes</taxon>
        <taxon>Tremellales</taxon>
        <taxon>Rhynchogastremaceae</taxon>
        <taxon>Papiliotrema</taxon>
    </lineage>
</organism>
<dbReference type="InterPro" id="IPR009014">
    <property type="entry name" value="Transketo_C/PFOR_II"/>
</dbReference>
<feature type="binding site" evidence="11">
    <location>
        <position position="95"/>
    </location>
    <ligand>
        <name>thiamine diphosphate</name>
        <dbReference type="ChEBI" id="CHEBI:58937"/>
    </ligand>
</feature>
<dbReference type="InterPro" id="IPR055152">
    <property type="entry name" value="Transketolase-like_C_2"/>
</dbReference>
<feature type="region of interest" description="Disordered" evidence="14">
    <location>
        <begin position="1"/>
        <end position="30"/>
    </location>
</feature>
<feature type="binding site" evidence="10">
    <location>
        <position position="499"/>
    </location>
    <ligand>
        <name>substrate</name>
    </ligand>
</feature>
<dbReference type="Proteomes" id="UP001182556">
    <property type="component" value="Unassembled WGS sequence"/>
</dbReference>
<feature type="binding site" evidence="10">
    <location>
        <position position="415"/>
    </location>
    <ligand>
        <name>substrate</name>
    </ligand>
</feature>
<evidence type="ECO:0000256" key="2">
    <source>
        <dbReference type="ARBA" id="ARBA00007131"/>
    </source>
</evidence>
<dbReference type="Pfam" id="PF22613">
    <property type="entry name" value="Transketolase_C_1"/>
    <property type="match status" value="1"/>
</dbReference>
<dbReference type="GO" id="GO:0004802">
    <property type="term" value="F:transketolase activity"/>
    <property type="evidence" value="ECO:0007669"/>
    <property type="project" value="UniProtKB-EC"/>
</dbReference>
<keyword evidence="8 11" id="KW-0786">Thiamine pyrophosphate</keyword>
<dbReference type="Pfam" id="PF00456">
    <property type="entry name" value="Transketolase_N"/>
    <property type="match status" value="1"/>
</dbReference>
<proteinExistence type="inferred from homology"/>
<dbReference type="InterPro" id="IPR029061">
    <property type="entry name" value="THDP-binding"/>
</dbReference>
<feature type="binding site" evidence="12">
    <location>
        <position position="186"/>
    </location>
    <ligand>
        <name>Mg(2+)</name>
        <dbReference type="ChEBI" id="CHEBI:18420"/>
    </ligand>
</feature>
<keyword evidence="7 12" id="KW-0460">Magnesium</keyword>
<dbReference type="GO" id="GO:0046872">
    <property type="term" value="F:metal ion binding"/>
    <property type="evidence" value="ECO:0007669"/>
    <property type="project" value="UniProtKB-KW"/>
</dbReference>
<reference evidence="16" key="1">
    <citation type="submission" date="2023-02" db="EMBL/GenBank/DDBJ databases">
        <title>Identification and recombinant expression of a fungal hydrolase from Papiliotrema laurentii that hydrolyzes apple cutin and clears colloidal polyester polyurethane.</title>
        <authorList>
            <consortium name="DOE Joint Genome Institute"/>
            <person name="Roman V.A."/>
            <person name="Bojanowski C."/>
            <person name="Crable B.R."/>
            <person name="Wagner D.N."/>
            <person name="Hung C.S."/>
            <person name="Nadeau L.J."/>
            <person name="Schratz L."/>
            <person name="Haridas S."/>
            <person name="Pangilinan J."/>
            <person name="Lipzen A."/>
            <person name="Na H."/>
            <person name="Yan M."/>
            <person name="Ng V."/>
            <person name="Grigoriev I.V."/>
            <person name="Spatafora J.W."/>
            <person name="Barlow D."/>
            <person name="Biffinger J."/>
            <person name="Kelley-Loughnane N."/>
            <person name="Varaljay V.A."/>
            <person name="Crookes-Goodson W.J."/>
        </authorList>
    </citation>
    <scope>NUCLEOTIDE SEQUENCE</scope>
    <source>
        <strain evidence="16">5307AH</strain>
    </source>
</reference>
<dbReference type="AlphaFoldDB" id="A0AAD9FNN7"/>
<dbReference type="NCBIfam" id="TIGR00232">
    <property type="entry name" value="tktlase_bact"/>
    <property type="match status" value="1"/>
</dbReference>
<comment type="cofactor">
    <cofactor evidence="12">
        <name>Mg(2+)</name>
        <dbReference type="ChEBI" id="CHEBI:18420"/>
    </cofactor>
    <text evidence="12">Binds 1 Mg(2+) ion per subunit. Can also utilize other divalent metal cations, such as Ca(2+), Mn(2+) and Co(2+).</text>
</comment>
<gene>
    <name evidence="16" type="ORF">DB88DRAFT_74144</name>
</gene>
<evidence type="ECO:0000256" key="3">
    <source>
        <dbReference type="ARBA" id="ARBA00011738"/>
    </source>
</evidence>
<evidence type="ECO:0000256" key="11">
    <source>
        <dbReference type="PIRSR" id="PIRSR605478-3"/>
    </source>
</evidence>
<dbReference type="FunFam" id="3.40.50.920:FF:000012">
    <property type="entry name" value="Transketolase, variant 1"/>
    <property type="match status" value="1"/>
</dbReference>
<evidence type="ECO:0000256" key="9">
    <source>
        <dbReference type="PIRSR" id="PIRSR605478-1"/>
    </source>
</evidence>
<feature type="compositionally biased region" description="Polar residues" evidence="14">
    <location>
        <begin position="1"/>
        <end position="10"/>
    </location>
</feature>
<evidence type="ECO:0000256" key="4">
    <source>
        <dbReference type="ARBA" id="ARBA00013152"/>
    </source>
</evidence>
<feature type="domain" description="Transketolase-like pyrimidine-binding" evidence="15">
    <location>
        <begin position="385"/>
        <end position="563"/>
    </location>
</feature>
<evidence type="ECO:0000256" key="14">
    <source>
        <dbReference type="SAM" id="MobiDB-lite"/>
    </source>
</evidence>
<feature type="binding site" evidence="10">
    <location>
        <position position="558"/>
    </location>
    <ligand>
        <name>substrate</name>
    </ligand>
</feature>
<feature type="binding site" evidence="10">
    <location>
        <position position="55"/>
    </location>
    <ligand>
        <name>substrate</name>
    </ligand>
</feature>
<dbReference type="FunFam" id="3.40.50.970:FF:000004">
    <property type="entry name" value="Transketolase"/>
    <property type="match status" value="1"/>
</dbReference>
<evidence type="ECO:0000256" key="5">
    <source>
        <dbReference type="ARBA" id="ARBA00022679"/>
    </source>
</evidence>
<comment type="similarity">
    <text evidence="2">Belongs to the transketolase family.</text>
</comment>
<dbReference type="PROSITE" id="PS00802">
    <property type="entry name" value="TRANSKETOLASE_2"/>
    <property type="match status" value="1"/>
</dbReference>
<comment type="subunit">
    <text evidence="3">Homodimer.</text>
</comment>